<gene>
    <name evidence="1" type="ORF">EDD57_1566</name>
</gene>
<dbReference type="Proteomes" id="UP000294746">
    <property type="component" value="Unassembled WGS sequence"/>
</dbReference>
<dbReference type="PROSITE" id="PS51257">
    <property type="entry name" value="PROKAR_LIPOPROTEIN"/>
    <property type="match status" value="1"/>
</dbReference>
<evidence type="ECO:0000313" key="1">
    <source>
        <dbReference type="EMBL" id="TCP62143.1"/>
    </source>
</evidence>
<evidence type="ECO:0008006" key="3">
    <source>
        <dbReference type="Google" id="ProtNLM"/>
    </source>
</evidence>
<accession>A0A4R2RGR4</accession>
<name>A0A4R2RGR4_9BACL</name>
<keyword evidence="2" id="KW-1185">Reference proteome</keyword>
<reference evidence="1 2" key="1">
    <citation type="submission" date="2019-03" db="EMBL/GenBank/DDBJ databases">
        <title>Genomic Encyclopedia of Type Strains, Phase IV (KMG-IV): sequencing the most valuable type-strain genomes for metagenomic binning, comparative biology and taxonomic classification.</title>
        <authorList>
            <person name="Goeker M."/>
        </authorList>
    </citation>
    <scope>NUCLEOTIDE SEQUENCE [LARGE SCALE GENOMIC DNA]</scope>
    <source>
        <strain evidence="1 2">DSM 46831</strain>
    </source>
</reference>
<protein>
    <recommendedName>
        <fullName evidence="3">YtkA-like protein</fullName>
    </recommendedName>
</protein>
<proteinExistence type="predicted"/>
<dbReference type="EMBL" id="SLXV01000056">
    <property type="protein sequence ID" value="TCP62143.1"/>
    <property type="molecule type" value="Genomic_DNA"/>
</dbReference>
<sequence>MKTKTVLGMIVLSGALILSGCNTNEIKGKNEHGNHQANQDQPKVEEKVHLEWSFNQSPTANQEEKLTIQVNDHSGKPIQDFKMNHERKMHLIVVSEDLATFEHIHPEFKGQGRFEVIVPFASAGKYKMFADFIPENGTQTVQTHWTEVGGEKQAKQPLQPDSNLTKIVDGKEITLSFDKQAKVNEEVMLNFQFKDAISKKPVTDLEPYLGAVGHVVIISEDTEKYLHVHPMDEAAKGPDAKFHTTFPVKGNYKIWGQFQRNGKVFTVPFVVKVS</sequence>
<organism evidence="1 2">
    <name type="scientific">Baia soyae</name>
    <dbReference type="NCBI Taxonomy" id="1544746"/>
    <lineage>
        <taxon>Bacteria</taxon>
        <taxon>Bacillati</taxon>
        <taxon>Bacillota</taxon>
        <taxon>Bacilli</taxon>
        <taxon>Bacillales</taxon>
        <taxon>Thermoactinomycetaceae</taxon>
        <taxon>Baia</taxon>
    </lineage>
</organism>
<dbReference type="RefSeq" id="WP_131849893.1">
    <property type="nucleotide sequence ID" value="NZ_SLXV01000056.1"/>
</dbReference>
<evidence type="ECO:0000313" key="2">
    <source>
        <dbReference type="Proteomes" id="UP000294746"/>
    </source>
</evidence>
<dbReference type="OrthoDB" id="128043at2"/>
<comment type="caution">
    <text evidence="1">The sequence shown here is derived from an EMBL/GenBank/DDBJ whole genome shotgun (WGS) entry which is preliminary data.</text>
</comment>
<dbReference type="AlphaFoldDB" id="A0A4R2RGR4"/>